<comment type="caution">
    <text evidence="10">The sequence shown here is derived from an EMBL/GenBank/DDBJ whole genome shotgun (WGS) entry which is preliminary data.</text>
</comment>
<feature type="transmembrane region" description="Helical" evidence="8">
    <location>
        <begin position="131"/>
        <end position="152"/>
    </location>
</feature>
<evidence type="ECO:0000256" key="6">
    <source>
        <dbReference type="ARBA" id="ARBA00022989"/>
    </source>
</evidence>
<feature type="transmembrane region" description="Helical" evidence="8">
    <location>
        <begin position="36"/>
        <end position="54"/>
    </location>
</feature>
<dbReference type="RefSeq" id="WP_267622723.1">
    <property type="nucleotide sequence ID" value="NZ_JAODIW010000006.1"/>
</dbReference>
<evidence type="ECO:0000256" key="4">
    <source>
        <dbReference type="ARBA" id="ARBA00022679"/>
    </source>
</evidence>
<evidence type="ECO:0000256" key="2">
    <source>
        <dbReference type="ARBA" id="ARBA00022475"/>
    </source>
</evidence>
<keyword evidence="7 8" id="KW-0472">Membrane</keyword>
<dbReference type="GO" id="GO:0008610">
    <property type="term" value="P:lipid biosynthetic process"/>
    <property type="evidence" value="ECO:0007669"/>
    <property type="project" value="UniProtKB-ARBA"/>
</dbReference>
<dbReference type="Proteomes" id="UP001595921">
    <property type="component" value="Unassembled WGS sequence"/>
</dbReference>
<dbReference type="EMBL" id="JBHSDS010000008">
    <property type="protein sequence ID" value="MFC4359366.1"/>
    <property type="molecule type" value="Genomic_DNA"/>
</dbReference>
<keyword evidence="3" id="KW-0328">Glycosyltransferase</keyword>
<feature type="transmembrane region" description="Helical" evidence="8">
    <location>
        <begin position="438"/>
        <end position="460"/>
    </location>
</feature>
<dbReference type="GO" id="GO:0016757">
    <property type="term" value="F:glycosyltransferase activity"/>
    <property type="evidence" value="ECO:0007669"/>
    <property type="project" value="UniProtKB-KW"/>
</dbReference>
<evidence type="ECO:0000256" key="7">
    <source>
        <dbReference type="ARBA" id="ARBA00023136"/>
    </source>
</evidence>
<dbReference type="Pfam" id="PF25230">
    <property type="entry name" value="DUF7846"/>
    <property type="match status" value="1"/>
</dbReference>
<feature type="transmembrane region" description="Helical" evidence="8">
    <location>
        <begin position="234"/>
        <end position="253"/>
    </location>
</feature>
<name>A0ABD5PEN8_9EURY</name>
<accession>A0ABD5PEN8</accession>
<keyword evidence="5 8" id="KW-0812">Transmembrane</keyword>
<organism evidence="10 11">
    <name type="scientific">Halobium salinum</name>
    <dbReference type="NCBI Taxonomy" id="1364940"/>
    <lineage>
        <taxon>Archaea</taxon>
        <taxon>Methanobacteriati</taxon>
        <taxon>Methanobacteriota</taxon>
        <taxon>Stenosarchaea group</taxon>
        <taxon>Halobacteria</taxon>
        <taxon>Halobacteriales</taxon>
        <taxon>Haloferacaceae</taxon>
        <taxon>Halobium</taxon>
    </lineage>
</organism>
<sequence length="763" mass="81439">MGGAGEETGDGSVDVLPARLRGAVPTRLRGATGARLLAAAVSLLAAVLVLWFATDLFAYRSVNDDEGVYLYQAAMLLEGRLFLHPPEAAASQLRPWFFVVDRAGDGLRMYPKYSPVAAGVFALGKAVTGSFAAALVAVAAGSTALVYAVSAAATDRRTGLVAALALVGSPLFLVSSSVFLSYAPTTFLNLAFAYGYVRAARADRLGAVPRRALGWGVLAGVAVGLAAFSRPFTALLFALPFVFHAVAVLARAWRTGGVDRLRTALPRYLAVGVPGTLFVGVTFAYNVVVTGDPFVFPYMAFGPQDGIGFGYHELLNYGVDYTPALAAETTVEVVEELLVDWFVAGTVGVALAAVGLAWVVVDAGRAWLSLARRRRKEDGRLPLPTASLAGMSDREVRVVVLALVPSVVLGEAYFWGTLNGLRNDLIELLGPYYHFDLLLPLSLFVAVGVVALTRGLFRAVHRLRDDPRQVRALVLVALLLAAPVVASAEAGVLAEPLTEHRERTENLETAYEPIERADFEHALVFTPDTYGDWQAHPFQHLRSDPGYDGEVVYATDGGPADDFAVLSAFGNRTPYRYTYRGEWAGATRAVNPELERLRVLRGERVRASTTFGVPTGATSASVRLETADGDAGSESGATYARYRVGDLSDRESLTVNWSVSPDRTRVRNLPFAAGSESLAPPPGASEVDLVVTFVGTGGSTVTYRQELTVERSEGSIRAVWPPETRVCRLTTECGREGTYVGPDGDYVSGVSVEASARATNESS</sequence>
<evidence type="ECO:0000256" key="5">
    <source>
        <dbReference type="ARBA" id="ARBA00022692"/>
    </source>
</evidence>
<keyword evidence="2" id="KW-1003">Cell membrane</keyword>
<evidence type="ECO:0000256" key="3">
    <source>
        <dbReference type="ARBA" id="ARBA00022676"/>
    </source>
</evidence>
<dbReference type="GO" id="GO:0005886">
    <property type="term" value="C:plasma membrane"/>
    <property type="evidence" value="ECO:0007669"/>
    <property type="project" value="UniProtKB-SubCell"/>
</dbReference>
<evidence type="ECO:0000313" key="10">
    <source>
        <dbReference type="EMBL" id="MFC4359366.1"/>
    </source>
</evidence>
<comment type="subcellular location">
    <subcellularLocation>
        <location evidence="1">Cell membrane</location>
        <topology evidence="1">Multi-pass membrane protein</topology>
    </subcellularLocation>
</comment>
<evidence type="ECO:0000256" key="8">
    <source>
        <dbReference type="SAM" id="Phobius"/>
    </source>
</evidence>
<dbReference type="InterPro" id="IPR050297">
    <property type="entry name" value="LipidA_mod_glycosyltrf_83"/>
</dbReference>
<dbReference type="PANTHER" id="PTHR33908">
    <property type="entry name" value="MANNOSYLTRANSFERASE YKCB-RELATED"/>
    <property type="match status" value="1"/>
</dbReference>
<feature type="transmembrane region" description="Helical" evidence="8">
    <location>
        <begin position="472"/>
        <end position="494"/>
    </location>
</feature>
<dbReference type="PANTHER" id="PTHR33908:SF11">
    <property type="entry name" value="MEMBRANE PROTEIN"/>
    <property type="match status" value="1"/>
</dbReference>
<feature type="transmembrane region" description="Helical" evidence="8">
    <location>
        <begin position="159"/>
        <end position="176"/>
    </location>
</feature>
<evidence type="ECO:0000259" key="9">
    <source>
        <dbReference type="Pfam" id="PF25230"/>
    </source>
</evidence>
<feature type="domain" description="DUF7846" evidence="9">
    <location>
        <begin position="522"/>
        <end position="706"/>
    </location>
</feature>
<feature type="transmembrane region" description="Helical" evidence="8">
    <location>
        <begin position="398"/>
        <end position="418"/>
    </location>
</feature>
<keyword evidence="4" id="KW-0808">Transferase</keyword>
<feature type="transmembrane region" description="Helical" evidence="8">
    <location>
        <begin position="341"/>
        <end position="368"/>
    </location>
</feature>
<keyword evidence="6 8" id="KW-1133">Transmembrane helix</keyword>
<evidence type="ECO:0000313" key="11">
    <source>
        <dbReference type="Proteomes" id="UP001595921"/>
    </source>
</evidence>
<evidence type="ECO:0000256" key="1">
    <source>
        <dbReference type="ARBA" id="ARBA00004651"/>
    </source>
</evidence>
<proteinExistence type="predicted"/>
<dbReference type="AlphaFoldDB" id="A0ABD5PEN8"/>
<dbReference type="InterPro" id="IPR057168">
    <property type="entry name" value="DUF7846"/>
</dbReference>
<gene>
    <name evidence="10" type="ORF">ACFO0N_15595</name>
</gene>
<protein>
    <submittedName>
        <fullName evidence="10">Glycosyltransferase family 39 protein</fullName>
    </submittedName>
</protein>
<reference evidence="10 11" key="1">
    <citation type="journal article" date="2019" name="Int. J. Syst. Evol. Microbiol.">
        <title>The Global Catalogue of Microorganisms (GCM) 10K type strain sequencing project: providing services to taxonomists for standard genome sequencing and annotation.</title>
        <authorList>
            <consortium name="The Broad Institute Genomics Platform"/>
            <consortium name="The Broad Institute Genome Sequencing Center for Infectious Disease"/>
            <person name="Wu L."/>
            <person name="Ma J."/>
        </authorList>
    </citation>
    <scope>NUCLEOTIDE SEQUENCE [LARGE SCALE GENOMIC DNA]</scope>
    <source>
        <strain evidence="10 11">CGMCC 1.12553</strain>
    </source>
</reference>
<feature type="transmembrane region" description="Helical" evidence="8">
    <location>
        <begin position="265"/>
        <end position="288"/>
    </location>
</feature>
<keyword evidence="11" id="KW-1185">Reference proteome</keyword>